<feature type="transmembrane region" description="Helical" evidence="1">
    <location>
        <begin position="92"/>
        <end position="110"/>
    </location>
</feature>
<proteinExistence type="predicted"/>
<keyword evidence="1" id="KW-1133">Transmembrane helix</keyword>
<gene>
    <name evidence="2" type="ORF">E6K71_07800</name>
</gene>
<comment type="caution">
    <text evidence="2">The sequence shown here is derived from an EMBL/GenBank/DDBJ whole genome shotgun (WGS) entry which is preliminary data.</text>
</comment>
<feature type="transmembrane region" description="Helical" evidence="1">
    <location>
        <begin position="66"/>
        <end position="85"/>
    </location>
</feature>
<evidence type="ECO:0000256" key="1">
    <source>
        <dbReference type="SAM" id="Phobius"/>
    </source>
</evidence>
<reference evidence="2 3" key="1">
    <citation type="journal article" date="2019" name="Nat. Microbiol.">
        <title>Mediterranean grassland soil C-N compound turnover is dependent on rainfall and depth, and is mediated by genomically divergent microorganisms.</title>
        <authorList>
            <person name="Diamond S."/>
            <person name="Andeer P.F."/>
            <person name="Li Z."/>
            <person name="Crits-Christoph A."/>
            <person name="Burstein D."/>
            <person name="Anantharaman K."/>
            <person name="Lane K.R."/>
            <person name="Thomas B.C."/>
            <person name="Pan C."/>
            <person name="Northen T.R."/>
            <person name="Banfield J.F."/>
        </authorList>
    </citation>
    <scope>NUCLEOTIDE SEQUENCE [LARGE SCALE GENOMIC DNA]</scope>
    <source>
        <strain evidence="2">WS_1</strain>
    </source>
</reference>
<keyword evidence="1" id="KW-0472">Membrane</keyword>
<feature type="transmembrane region" description="Helical" evidence="1">
    <location>
        <begin position="122"/>
        <end position="142"/>
    </location>
</feature>
<accession>A0A538S9W6</accession>
<dbReference type="Proteomes" id="UP000316292">
    <property type="component" value="Unassembled WGS sequence"/>
</dbReference>
<protein>
    <submittedName>
        <fullName evidence="2">Uncharacterized protein</fullName>
    </submittedName>
</protein>
<organism evidence="2 3">
    <name type="scientific">Eiseniibacteriota bacterium</name>
    <dbReference type="NCBI Taxonomy" id="2212470"/>
    <lineage>
        <taxon>Bacteria</taxon>
        <taxon>Candidatus Eiseniibacteriota</taxon>
    </lineage>
</organism>
<dbReference type="EMBL" id="VBOR01000086">
    <property type="protein sequence ID" value="TMQ48157.1"/>
    <property type="molecule type" value="Genomic_DNA"/>
</dbReference>
<sequence>MSAHRLAERPPSVNRPIQIYVLVALWAVKGFEELFRGVVGGSFFIVQQTAQAKLGGYMLHLAAQSILFAALMTAGSYYVMAALWLGRAAARTWGIALALVNEISVLAYLFTRPPEFGGDIAVVRTVTIASIVNLGIVGVLLFDGRVVRFLGNAPLVGGWVPKR</sequence>
<dbReference type="AlphaFoldDB" id="A0A538S9W6"/>
<name>A0A538S9W6_UNCEI</name>
<evidence type="ECO:0000313" key="3">
    <source>
        <dbReference type="Proteomes" id="UP000316292"/>
    </source>
</evidence>
<keyword evidence="1" id="KW-0812">Transmembrane</keyword>
<evidence type="ECO:0000313" key="2">
    <source>
        <dbReference type="EMBL" id="TMQ48157.1"/>
    </source>
</evidence>